<sequence>MLFEISQSVIFSPPDGTLRRSQGETDVIKLPLPASRLLEELLMHHGEICEREYLLTEVWDRQGLTGSNGNLNHYISVLRRHFSELGLDDVIETIPRVGFKVTRDISVVERETVARPVLKNPEPSSASYNKDAVLVLSIIAPSLFIFILALLFRTPSIHPVHLLKANSGNCDITYLSSFSRNETEMINAVVLKKLKERKIICDQDKMIYFDHYASVSMRDFGRSLIAVCQKGQEKEVVRCDNIYYFNLKADGTE</sequence>
<dbReference type="PROSITE" id="PS51755">
    <property type="entry name" value="OMPR_PHOB"/>
    <property type="match status" value="1"/>
</dbReference>
<proteinExistence type="predicted"/>
<keyword evidence="3" id="KW-0472">Membrane</keyword>
<dbReference type="CDD" id="cd00383">
    <property type="entry name" value="trans_reg_C"/>
    <property type="match status" value="1"/>
</dbReference>
<dbReference type="AlphaFoldDB" id="A0A9Q4T4R6"/>
<protein>
    <recommendedName>
        <fullName evidence="4">OmpR/PhoB-type domain-containing protein</fullName>
    </recommendedName>
</protein>
<gene>
    <name evidence="5" type="ORF">EHJ13_16210</name>
</gene>
<keyword evidence="1 2" id="KW-0238">DNA-binding</keyword>
<evidence type="ECO:0000256" key="1">
    <source>
        <dbReference type="ARBA" id="ARBA00023125"/>
    </source>
</evidence>
<dbReference type="EMBL" id="RPBY01000006">
    <property type="protein sequence ID" value="NCH88963.1"/>
    <property type="molecule type" value="Genomic_DNA"/>
</dbReference>
<dbReference type="SUPFAM" id="SSF46894">
    <property type="entry name" value="C-terminal effector domain of the bipartite response regulators"/>
    <property type="match status" value="1"/>
</dbReference>
<dbReference type="Gene3D" id="1.10.10.10">
    <property type="entry name" value="Winged helix-like DNA-binding domain superfamily/Winged helix DNA-binding domain"/>
    <property type="match status" value="1"/>
</dbReference>
<dbReference type="InterPro" id="IPR001867">
    <property type="entry name" value="OmpR/PhoB-type_DNA-bd"/>
</dbReference>
<evidence type="ECO:0000259" key="4">
    <source>
        <dbReference type="PROSITE" id="PS51755"/>
    </source>
</evidence>
<feature type="DNA-binding region" description="OmpR/PhoB-type" evidence="2">
    <location>
        <begin position="1"/>
        <end position="103"/>
    </location>
</feature>
<accession>A0A9Q4T4R6</accession>
<dbReference type="GO" id="GO:0000160">
    <property type="term" value="P:phosphorelay signal transduction system"/>
    <property type="evidence" value="ECO:0007669"/>
    <property type="project" value="InterPro"/>
</dbReference>
<evidence type="ECO:0000256" key="2">
    <source>
        <dbReference type="PROSITE-ProRule" id="PRU01091"/>
    </source>
</evidence>
<feature type="domain" description="OmpR/PhoB-type" evidence="4">
    <location>
        <begin position="1"/>
        <end position="103"/>
    </location>
</feature>
<evidence type="ECO:0000256" key="3">
    <source>
        <dbReference type="SAM" id="Phobius"/>
    </source>
</evidence>
<dbReference type="Pfam" id="PF00486">
    <property type="entry name" value="Trans_reg_C"/>
    <property type="match status" value="1"/>
</dbReference>
<feature type="transmembrane region" description="Helical" evidence="3">
    <location>
        <begin position="132"/>
        <end position="152"/>
    </location>
</feature>
<dbReference type="SMART" id="SM00862">
    <property type="entry name" value="Trans_reg_C"/>
    <property type="match status" value="1"/>
</dbReference>
<name>A0A9Q4T4R6_9ENTR</name>
<comment type="caution">
    <text evidence="5">The sequence shown here is derived from an EMBL/GenBank/DDBJ whole genome shotgun (WGS) entry which is preliminary data.</text>
</comment>
<keyword evidence="3" id="KW-1133">Transmembrane helix</keyword>
<dbReference type="RefSeq" id="WP_161591211.1">
    <property type="nucleotide sequence ID" value="NZ_JAANQM010000015.1"/>
</dbReference>
<keyword evidence="3" id="KW-0812">Transmembrane</keyword>
<dbReference type="InterPro" id="IPR036388">
    <property type="entry name" value="WH-like_DNA-bd_sf"/>
</dbReference>
<organism evidence="5 6">
    <name type="scientific">Cronobacter dublinensis</name>
    <dbReference type="NCBI Taxonomy" id="413497"/>
    <lineage>
        <taxon>Bacteria</taxon>
        <taxon>Pseudomonadati</taxon>
        <taxon>Pseudomonadota</taxon>
        <taxon>Gammaproteobacteria</taxon>
        <taxon>Enterobacterales</taxon>
        <taxon>Enterobacteriaceae</taxon>
        <taxon>Cronobacter</taxon>
    </lineage>
</organism>
<evidence type="ECO:0000313" key="6">
    <source>
        <dbReference type="Proteomes" id="UP000778262"/>
    </source>
</evidence>
<dbReference type="GO" id="GO:0006355">
    <property type="term" value="P:regulation of DNA-templated transcription"/>
    <property type="evidence" value="ECO:0007669"/>
    <property type="project" value="InterPro"/>
</dbReference>
<dbReference type="GO" id="GO:0003677">
    <property type="term" value="F:DNA binding"/>
    <property type="evidence" value="ECO:0007669"/>
    <property type="project" value="UniProtKB-UniRule"/>
</dbReference>
<evidence type="ECO:0000313" key="5">
    <source>
        <dbReference type="EMBL" id="NCH88963.1"/>
    </source>
</evidence>
<dbReference type="InterPro" id="IPR016032">
    <property type="entry name" value="Sig_transdc_resp-reg_C-effctor"/>
</dbReference>
<dbReference type="Proteomes" id="UP000778262">
    <property type="component" value="Unassembled WGS sequence"/>
</dbReference>
<reference evidence="5" key="1">
    <citation type="submission" date="2018-11" db="EMBL/GenBank/DDBJ databases">
        <title>Genomics analysis of Putative Virulence Factors on Adhesion and Cytotoxicity for Cronobacter spp.</title>
        <authorList>
            <person name="Cui J."/>
        </authorList>
    </citation>
    <scope>NUCLEOTIDE SEQUENCE</scope>
    <source>
        <strain evidence="5">SD69</strain>
    </source>
</reference>